<dbReference type="FunFam" id="1.20.58.220:FF:000004">
    <property type="entry name" value="Phosphate-specific transport system accessory protein PhoU"/>
    <property type="match status" value="1"/>
</dbReference>
<keyword evidence="5" id="KW-0963">Cytoplasm</keyword>
<accession>A0A644TSI5</accession>
<dbReference type="PIRSF" id="PIRSF003107">
    <property type="entry name" value="PhoU"/>
    <property type="match status" value="1"/>
</dbReference>
<dbReference type="Gene3D" id="1.20.58.220">
    <property type="entry name" value="Phosphate transport system protein phou homolog 2, domain 2"/>
    <property type="match status" value="1"/>
</dbReference>
<evidence type="ECO:0000256" key="5">
    <source>
        <dbReference type="ARBA" id="ARBA00022490"/>
    </source>
</evidence>
<reference evidence="8" key="1">
    <citation type="submission" date="2019-08" db="EMBL/GenBank/DDBJ databases">
        <authorList>
            <person name="Kucharzyk K."/>
            <person name="Murdoch R.W."/>
            <person name="Higgins S."/>
            <person name="Loffler F."/>
        </authorList>
    </citation>
    <scope>NUCLEOTIDE SEQUENCE</scope>
</reference>
<evidence type="ECO:0000256" key="3">
    <source>
        <dbReference type="ARBA" id="ARBA00011738"/>
    </source>
</evidence>
<dbReference type="PANTHER" id="PTHR42930:SF3">
    <property type="entry name" value="PHOSPHATE-SPECIFIC TRANSPORT SYSTEM ACCESSORY PROTEIN PHOU"/>
    <property type="match status" value="1"/>
</dbReference>
<dbReference type="GO" id="GO:0006817">
    <property type="term" value="P:phosphate ion transport"/>
    <property type="evidence" value="ECO:0007669"/>
    <property type="project" value="UniProtKB-KW"/>
</dbReference>
<evidence type="ECO:0000313" key="8">
    <source>
        <dbReference type="EMBL" id="MPL69933.1"/>
    </source>
</evidence>
<proteinExistence type="inferred from homology"/>
<protein>
    <submittedName>
        <fullName evidence="8">Phosphate-specific transport system accessory protein PhoU</fullName>
    </submittedName>
</protein>
<dbReference type="GO" id="GO:0030643">
    <property type="term" value="P:intracellular phosphate ion homeostasis"/>
    <property type="evidence" value="ECO:0007669"/>
    <property type="project" value="InterPro"/>
</dbReference>
<gene>
    <name evidence="8" type="primary">phoU_4</name>
    <name evidence="8" type="ORF">SDC9_15684</name>
</gene>
<dbReference type="InterPro" id="IPR026022">
    <property type="entry name" value="PhoU_dom"/>
</dbReference>
<comment type="similarity">
    <text evidence="2">Belongs to the PhoU family.</text>
</comment>
<evidence type="ECO:0000256" key="6">
    <source>
        <dbReference type="ARBA" id="ARBA00022592"/>
    </source>
</evidence>
<dbReference type="GO" id="GO:0005737">
    <property type="term" value="C:cytoplasm"/>
    <property type="evidence" value="ECO:0007669"/>
    <property type="project" value="UniProtKB-SubCell"/>
</dbReference>
<dbReference type="SUPFAM" id="SSF109755">
    <property type="entry name" value="PhoU-like"/>
    <property type="match status" value="1"/>
</dbReference>
<comment type="subunit">
    <text evidence="3">Homodimer.</text>
</comment>
<dbReference type="PANTHER" id="PTHR42930">
    <property type="entry name" value="PHOSPHATE-SPECIFIC TRANSPORT SYSTEM ACCESSORY PROTEIN PHOU"/>
    <property type="match status" value="1"/>
</dbReference>
<name>A0A644TSI5_9ZZZZ</name>
<comment type="caution">
    <text evidence="8">The sequence shown here is derived from an EMBL/GenBank/DDBJ whole genome shotgun (WGS) entry which is preliminary data.</text>
</comment>
<sequence length="223" mass="26007">MATLHIDTELFKLKNSLQEMWLLVDKQLTKAQIAFMEYDKSIAREILSREKMVNALELKIDSECENFIARNNPVAIDLRLALAYIKINNNLERIGDFAEGIAEFVLRNMSEKLPIEFAEKLRIEEMFNGVSEMFNLAKESLHEENSSKAEKIFGLDNLVDEINHRSNLIITEEMKKHPEKIEEYLYLNAVIRKLERMGDRCNNIAEEIVFYLDAKILKHNKSV</sequence>
<evidence type="ECO:0000259" key="7">
    <source>
        <dbReference type="Pfam" id="PF01895"/>
    </source>
</evidence>
<keyword evidence="6" id="KW-0592">Phosphate transport</keyword>
<dbReference type="GO" id="GO:0045936">
    <property type="term" value="P:negative regulation of phosphate metabolic process"/>
    <property type="evidence" value="ECO:0007669"/>
    <property type="project" value="InterPro"/>
</dbReference>
<keyword evidence="4" id="KW-0813">Transport</keyword>
<dbReference type="Pfam" id="PF01895">
    <property type="entry name" value="PhoU"/>
    <property type="match status" value="2"/>
</dbReference>
<dbReference type="AlphaFoldDB" id="A0A644TSI5"/>
<dbReference type="InterPro" id="IPR028366">
    <property type="entry name" value="PhoU"/>
</dbReference>
<dbReference type="InterPro" id="IPR038078">
    <property type="entry name" value="PhoU-like_sf"/>
</dbReference>
<dbReference type="NCBIfam" id="TIGR02135">
    <property type="entry name" value="phoU_full"/>
    <property type="match status" value="1"/>
</dbReference>
<dbReference type="EMBL" id="VSSQ01000050">
    <property type="protein sequence ID" value="MPL69933.1"/>
    <property type="molecule type" value="Genomic_DNA"/>
</dbReference>
<feature type="domain" description="PhoU" evidence="7">
    <location>
        <begin position="123"/>
        <end position="208"/>
    </location>
</feature>
<comment type="subcellular location">
    <subcellularLocation>
        <location evidence="1">Cytoplasm</location>
    </subcellularLocation>
</comment>
<evidence type="ECO:0000256" key="1">
    <source>
        <dbReference type="ARBA" id="ARBA00004496"/>
    </source>
</evidence>
<organism evidence="8">
    <name type="scientific">bioreactor metagenome</name>
    <dbReference type="NCBI Taxonomy" id="1076179"/>
    <lineage>
        <taxon>unclassified sequences</taxon>
        <taxon>metagenomes</taxon>
        <taxon>ecological metagenomes</taxon>
    </lineage>
</organism>
<evidence type="ECO:0000256" key="4">
    <source>
        <dbReference type="ARBA" id="ARBA00022448"/>
    </source>
</evidence>
<evidence type="ECO:0000256" key="2">
    <source>
        <dbReference type="ARBA" id="ARBA00008107"/>
    </source>
</evidence>
<feature type="domain" description="PhoU" evidence="7">
    <location>
        <begin position="18"/>
        <end position="105"/>
    </location>
</feature>